<evidence type="ECO:0000256" key="11">
    <source>
        <dbReference type="PIRSR" id="PIRSR601842-2"/>
    </source>
</evidence>
<evidence type="ECO:0000256" key="12">
    <source>
        <dbReference type="RuleBase" id="RU364017"/>
    </source>
</evidence>
<keyword evidence="9 12" id="KW-0865">Zymogen</keyword>
<dbReference type="PANTHER" id="PTHR33478:SF1">
    <property type="entry name" value="EXTRACELLULAR METALLOPROTEINASE MEP"/>
    <property type="match status" value="1"/>
</dbReference>
<dbReference type="PANTHER" id="PTHR33478">
    <property type="entry name" value="EXTRACELLULAR METALLOPROTEINASE MEP"/>
    <property type="match status" value="1"/>
</dbReference>
<feature type="compositionally biased region" description="Low complexity" evidence="13">
    <location>
        <begin position="259"/>
        <end position="268"/>
    </location>
</feature>
<keyword evidence="7 11" id="KW-0862">Zinc</keyword>
<dbReference type="Pfam" id="PF02128">
    <property type="entry name" value="Peptidase_M36"/>
    <property type="match status" value="1"/>
</dbReference>
<feature type="binding site" evidence="11">
    <location>
        <position position="407"/>
    </location>
    <ligand>
        <name>Zn(2+)</name>
        <dbReference type="ChEBI" id="CHEBI:29105"/>
        <note>catalytic</note>
    </ligand>
</feature>
<accession>A0A9P5XXZ6</accession>
<gene>
    <name evidence="14" type="ORF">BDZ94DRAFT_1325205</name>
</gene>
<comment type="caution">
    <text evidence="14">The sequence shown here is derived from an EMBL/GenBank/DDBJ whole genome shotgun (WGS) entry which is preliminary data.</text>
</comment>
<keyword evidence="5 11" id="KW-0479">Metal-binding</keyword>
<comment type="cofactor">
    <cofactor evidence="11">
        <name>Zn(2+)</name>
        <dbReference type="ChEBI" id="CHEBI:29105"/>
    </cofactor>
    <text evidence="11">Binds 1 zinc ion per subunit.</text>
</comment>
<evidence type="ECO:0000256" key="2">
    <source>
        <dbReference type="ARBA" id="ARBA00006006"/>
    </source>
</evidence>
<evidence type="ECO:0000256" key="3">
    <source>
        <dbReference type="ARBA" id="ARBA00022525"/>
    </source>
</evidence>
<name>A0A9P5XXZ6_9AGAR</name>
<feature type="binding site" evidence="11">
    <location>
        <position position="403"/>
    </location>
    <ligand>
        <name>Zn(2+)</name>
        <dbReference type="ChEBI" id="CHEBI:29105"/>
        <note>catalytic</note>
    </ligand>
</feature>
<dbReference type="GO" id="GO:0008270">
    <property type="term" value="F:zinc ion binding"/>
    <property type="evidence" value="ECO:0007669"/>
    <property type="project" value="InterPro"/>
</dbReference>
<dbReference type="InterPro" id="IPR001842">
    <property type="entry name" value="Peptidase_M36"/>
</dbReference>
<keyword evidence="4 12" id="KW-0645">Protease</keyword>
<evidence type="ECO:0000256" key="10">
    <source>
        <dbReference type="PIRSR" id="PIRSR601842-1"/>
    </source>
</evidence>
<evidence type="ECO:0000313" key="14">
    <source>
        <dbReference type="EMBL" id="KAF9458835.1"/>
    </source>
</evidence>
<evidence type="ECO:0000256" key="6">
    <source>
        <dbReference type="ARBA" id="ARBA00022801"/>
    </source>
</evidence>
<evidence type="ECO:0000256" key="7">
    <source>
        <dbReference type="ARBA" id="ARBA00022833"/>
    </source>
</evidence>
<evidence type="ECO:0000256" key="5">
    <source>
        <dbReference type="ARBA" id="ARBA00022723"/>
    </source>
</evidence>
<feature type="active site" evidence="10">
    <location>
        <position position="404"/>
    </location>
</feature>
<comment type="subcellular location">
    <subcellularLocation>
        <location evidence="1 12">Secreted</location>
    </subcellularLocation>
</comment>
<keyword evidence="8 12" id="KW-0482">Metalloprotease</keyword>
<dbReference type="CDD" id="cd09596">
    <property type="entry name" value="M36"/>
    <property type="match status" value="1"/>
</dbReference>
<dbReference type="GO" id="GO:0004222">
    <property type="term" value="F:metalloendopeptidase activity"/>
    <property type="evidence" value="ECO:0007669"/>
    <property type="project" value="InterPro"/>
</dbReference>
<evidence type="ECO:0000256" key="4">
    <source>
        <dbReference type="ARBA" id="ARBA00022670"/>
    </source>
</evidence>
<dbReference type="PRINTS" id="PR00999">
    <property type="entry name" value="FUNGALYSIN"/>
</dbReference>
<keyword evidence="6 12" id="KW-0378">Hydrolase</keyword>
<feature type="binding site" evidence="11">
    <location>
        <position position="432"/>
    </location>
    <ligand>
        <name>Zn(2+)</name>
        <dbReference type="ChEBI" id="CHEBI:29105"/>
        <note>catalytic</note>
    </ligand>
</feature>
<dbReference type="EMBL" id="MU150329">
    <property type="protein sequence ID" value="KAF9458835.1"/>
    <property type="molecule type" value="Genomic_DNA"/>
</dbReference>
<comment type="similarity">
    <text evidence="2 12">Belongs to the peptidase M36 family.</text>
</comment>
<dbReference type="Gene3D" id="1.10.390.10">
    <property type="entry name" value="Neutral Protease Domain 2"/>
    <property type="match status" value="1"/>
</dbReference>
<evidence type="ECO:0000256" key="1">
    <source>
        <dbReference type="ARBA" id="ARBA00004613"/>
    </source>
</evidence>
<proteinExistence type="inferred from homology"/>
<dbReference type="GO" id="GO:0006508">
    <property type="term" value="P:proteolysis"/>
    <property type="evidence" value="ECO:0007669"/>
    <property type="project" value="UniProtKB-KW"/>
</dbReference>
<dbReference type="SUPFAM" id="SSF55486">
    <property type="entry name" value="Metalloproteases ('zincins'), catalytic domain"/>
    <property type="match status" value="1"/>
</dbReference>
<evidence type="ECO:0000256" key="8">
    <source>
        <dbReference type="ARBA" id="ARBA00023049"/>
    </source>
</evidence>
<evidence type="ECO:0000313" key="15">
    <source>
        <dbReference type="Proteomes" id="UP000807353"/>
    </source>
</evidence>
<feature type="compositionally biased region" description="Polar residues" evidence="13">
    <location>
        <begin position="248"/>
        <end position="258"/>
    </location>
</feature>
<reference evidence="14" key="1">
    <citation type="submission" date="2020-11" db="EMBL/GenBank/DDBJ databases">
        <authorList>
            <consortium name="DOE Joint Genome Institute"/>
            <person name="Ahrendt S."/>
            <person name="Riley R."/>
            <person name="Andreopoulos W."/>
            <person name="Labutti K."/>
            <person name="Pangilinan J."/>
            <person name="Ruiz-Duenas F.J."/>
            <person name="Barrasa J.M."/>
            <person name="Sanchez-Garcia M."/>
            <person name="Camarero S."/>
            <person name="Miyauchi S."/>
            <person name="Serrano A."/>
            <person name="Linde D."/>
            <person name="Babiker R."/>
            <person name="Drula E."/>
            <person name="Ayuso-Fernandez I."/>
            <person name="Pacheco R."/>
            <person name="Padilla G."/>
            <person name="Ferreira P."/>
            <person name="Barriuso J."/>
            <person name="Kellner H."/>
            <person name="Castanera R."/>
            <person name="Alfaro M."/>
            <person name="Ramirez L."/>
            <person name="Pisabarro A.G."/>
            <person name="Kuo A."/>
            <person name="Tritt A."/>
            <person name="Lipzen A."/>
            <person name="He G."/>
            <person name="Yan M."/>
            <person name="Ng V."/>
            <person name="Cullen D."/>
            <person name="Martin F."/>
            <person name="Rosso M.-N."/>
            <person name="Henrissat B."/>
            <person name="Hibbett D."/>
            <person name="Martinez A.T."/>
            <person name="Grigoriev I.V."/>
        </authorList>
    </citation>
    <scope>NUCLEOTIDE SEQUENCE</scope>
    <source>
        <strain evidence="14">CBS 247.69</strain>
    </source>
</reference>
<organism evidence="14 15">
    <name type="scientific">Collybia nuda</name>
    <dbReference type="NCBI Taxonomy" id="64659"/>
    <lineage>
        <taxon>Eukaryota</taxon>
        <taxon>Fungi</taxon>
        <taxon>Dikarya</taxon>
        <taxon>Basidiomycota</taxon>
        <taxon>Agaricomycotina</taxon>
        <taxon>Agaricomycetes</taxon>
        <taxon>Agaricomycetidae</taxon>
        <taxon>Agaricales</taxon>
        <taxon>Tricholomatineae</taxon>
        <taxon>Clitocybaceae</taxon>
        <taxon>Collybia</taxon>
    </lineage>
</organism>
<keyword evidence="3 12" id="KW-0964">Secreted</keyword>
<dbReference type="InterPro" id="IPR027268">
    <property type="entry name" value="Peptidase_M4/M1_CTD_sf"/>
</dbReference>
<keyword evidence="15" id="KW-1185">Reference proteome</keyword>
<dbReference type="EC" id="3.4.24.-" evidence="12"/>
<protein>
    <recommendedName>
        <fullName evidence="12">Extracellular metalloproteinase</fullName>
        <ecNumber evidence="12">3.4.24.-</ecNumber>
    </recommendedName>
    <alternativeName>
        <fullName evidence="12">Fungalysin</fullName>
    </alternativeName>
</protein>
<dbReference type="Proteomes" id="UP000807353">
    <property type="component" value="Unassembled WGS sequence"/>
</dbReference>
<dbReference type="OrthoDB" id="3227768at2759"/>
<dbReference type="AlphaFoldDB" id="A0A9P5XXZ6"/>
<dbReference type="GO" id="GO:0005615">
    <property type="term" value="C:extracellular space"/>
    <property type="evidence" value="ECO:0007669"/>
    <property type="project" value="InterPro"/>
</dbReference>
<evidence type="ECO:0000256" key="13">
    <source>
        <dbReference type="SAM" id="MobiDB-lite"/>
    </source>
</evidence>
<dbReference type="Gene3D" id="3.10.170.10">
    <property type="match status" value="1"/>
</dbReference>
<feature type="region of interest" description="Disordered" evidence="13">
    <location>
        <begin position="248"/>
        <end position="269"/>
    </location>
</feature>
<sequence>MVAFNKFFTSVFLAVVYGSTAFALVTAPEVKHSTHSVREVAKGLKVISFHPESSYETFGQGIDHPLTRRAGSTIEDSTVSFIESHLKVNSSSVKYRVGYSAEAASHAYVSQVHDGIPFANAVANVAFNHDNKVVAFGSSFVTPKKIASSKPTVTVEAAITTAEKALGGTFNNHPAAVEYLVKDDGSVVLTHVVQIRNEAAGTWYQAFVDAHSGDLVSIVDFVTQASYLVLPITKEILTQGFETLTDPQDTVASPQGWHSTGTTSTTATDGNNILAYKSSTSSTTGQSSATLNFIYPQNATAAPTTTGNVNAARVNAFYLGNSLHDIAYRYGFTESAFNFQTNNFGKGGAQNDRVTISVQDSAGTNNADFSTPPDGQSGHMRMFLWTLTSPQRDGALENDIVSHEFTHGITNRMTGGGTGRCLQTTEAGGMGEGWSDAMAEWTEHTSGTISDYVLGQYVINSAAGIRTHPYSTSASVNPLRYSSIKALNEVHNIGEVWANMLHNVYASLVTAHGWSSSARTNPGGTEGNIVFLHLFIDALALQPCNPTFVSARDAWIQADANRYGGANRCTIWKAFASRGLGVGAAGFTDSSAIPSDC</sequence>
<dbReference type="InterPro" id="IPR050371">
    <property type="entry name" value="Fungal_virulence_M36"/>
</dbReference>
<evidence type="ECO:0000256" key="9">
    <source>
        <dbReference type="ARBA" id="ARBA00023145"/>
    </source>
</evidence>